<dbReference type="InterPro" id="IPR036412">
    <property type="entry name" value="HAD-like_sf"/>
</dbReference>
<dbReference type="KEGG" id="nsn:EXE58_05355"/>
<dbReference type="Proteomes" id="UP000294853">
    <property type="component" value="Chromosome"/>
</dbReference>
<name>A0A4V1BMT3_9ACTN</name>
<dbReference type="OrthoDB" id="9797743at2"/>
<sequence length="214" mass="22595">MVFDCDGVLVDTEVIMQRVDLDMVPRLGWPITLEEVHEHFLGRKSVQVVAAIEDRLGTPVPDGWADERRSAYRAACASDLRAVPGVVEAVAAIHERGVLTCVASSGSHQAIRHSLGLTGLWPTFEGRVFSAHDVARPKPAPDVFLHAAATLGIEPSSCVVVEDSPVGVRAAKAAGMRVIGYAGRTPEVLLDGADEVIREMAALLGALGADSADG</sequence>
<dbReference type="InterPro" id="IPR051600">
    <property type="entry name" value="Beta-PGM-like"/>
</dbReference>
<gene>
    <name evidence="5" type="ORF">EXE58_05355</name>
</gene>
<dbReference type="SFLD" id="SFLDG01129">
    <property type="entry name" value="C1.5:_HAD__Beta-PGM__Phosphata"/>
    <property type="match status" value="1"/>
</dbReference>
<dbReference type="AlphaFoldDB" id="A0A4V1BMT3"/>
<dbReference type="PANTHER" id="PTHR46193">
    <property type="entry name" value="6-PHOSPHOGLUCONATE PHOSPHATASE"/>
    <property type="match status" value="1"/>
</dbReference>
<dbReference type="GO" id="GO:0003824">
    <property type="term" value="F:catalytic activity"/>
    <property type="evidence" value="ECO:0007669"/>
    <property type="project" value="UniProtKB-ARBA"/>
</dbReference>
<comment type="similarity">
    <text evidence="2">Belongs to the HAD-like hydrolase superfamily. CbbY/CbbZ/Gph/YieH family.</text>
</comment>
<dbReference type="Gene3D" id="1.10.150.240">
    <property type="entry name" value="Putative phosphatase, domain 2"/>
    <property type="match status" value="1"/>
</dbReference>
<dbReference type="InterPro" id="IPR006439">
    <property type="entry name" value="HAD-SF_hydro_IA"/>
</dbReference>
<evidence type="ECO:0000313" key="6">
    <source>
        <dbReference type="Proteomes" id="UP000294853"/>
    </source>
</evidence>
<dbReference type="SFLD" id="SFLDG01135">
    <property type="entry name" value="C1.5.6:_HAD__Beta-PGM__Phospha"/>
    <property type="match status" value="1"/>
</dbReference>
<evidence type="ECO:0000256" key="2">
    <source>
        <dbReference type="ARBA" id="ARBA00006171"/>
    </source>
</evidence>
<dbReference type="NCBIfam" id="TIGR01509">
    <property type="entry name" value="HAD-SF-IA-v3"/>
    <property type="match status" value="1"/>
</dbReference>
<dbReference type="GO" id="GO:0046872">
    <property type="term" value="F:metal ion binding"/>
    <property type="evidence" value="ECO:0007669"/>
    <property type="project" value="UniProtKB-KW"/>
</dbReference>
<reference evidence="5 6" key="1">
    <citation type="submission" date="2019-03" db="EMBL/GenBank/DDBJ databases">
        <title>Three New Species of Nocardioides, Nocardioides euryhalodurans sp. nov., Nocardioides seonyuensis sp. nov. and Nocardioides eburneoflavus sp. nov. Iolated from Soil.</title>
        <authorList>
            <person name="Roh S.G."/>
            <person name="Lee C."/>
            <person name="Kim M.-K."/>
            <person name="Kim S.B."/>
        </authorList>
    </citation>
    <scope>NUCLEOTIDE SEQUENCE [LARGE SCALE GENOMIC DNA]</scope>
    <source>
        <strain evidence="5 6">MMS17-SY207-3</strain>
    </source>
</reference>
<dbReference type="SUPFAM" id="SSF56784">
    <property type="entry name" value="HAD-like"/>
    <property type="match status" value="1"/>
</dbReference>
<keyword evidence="6" id="KW-1185">Reference proteome</keyword>
<evidence type="ECO:0000313" key="5">
    <source>
        <dbReference type="EMBL" id="QBX57472.1"/>
    </source>
</evidence>
<dbReference type="InterPro" id="IPR023198">
    <property type="entry name" value="PGP-like_dom2"/>
</dbReference>
<protein>
    <submittedName>
        <fullName evidence="5">HAD family phosphatase</fullName>
    </submittedName>
</protein>
<proteinExistence type="inferred from homology"/>
<dbReference type="Gene3D" id="3.40.50.1000">
    <property type="entry name" value="HAD superfamily/HAD-like"/>
    <property type="match status" value="1"/>
</dbReference>
<keyword evidence="4" id="KW-0460">Magnesium</keyword>
<evidence type="ECO:0000256" key="1">
    <source>
        <dbReference type="ARBA" id="ARBA00001946"/>
    </source>
</evidence>
<evidence type="ECO:0000256" key="3">
    <source>
        <dbReference type="ARBA" id="ARBA00022723"/>
    </source>
</evidence>
<dbReference type="InterPro" id="IPR023214">
    <property type="entry name" value="HAD_sf"/>
</dbReference>
<dbReference type="EMBL" id="CP038436">
    <property type="protein sequence ID" value="QBX57472.1"/>
    <property type="molecule type" value="Genomic_DNA"/>
</dbReference>
<comment type="cofactor">
    <cofactor evidence="1">
        <name>Mg(2+)</name>
        <dbReference type="ChEBI" id="CHEBI:18420"/>
    </cofactor>
</comment>
<evidence type="ECO:0000256" key="4">
    <source>
        <dbReference type="ARBA" id="ARBA00022842"/>
    </source>
</evidence>
<accession>A0A4V1BMT3</accession>
<organism evidence="5 6">
    <name type="scientific">Nocardioides seonyuensis</name>
    <dbReference type="NCBI Taxonomy" id="2518371"/>
    <lineage>
        <taxon>Bacteria</taxon>
        <taxon>Bacillati</taxon>
        <taxon>Actinomycetota</taxon>
        <taxon>Actinomycetes</taxon>
        <taxon>Propionibacteriales</taxon>
        <taxon>Nocardioidaceae</taxon>
        <taxon>Nocardioides</taxon>
    </lineage>
</organism>
<keyword evidence="3" id="KW-0479">Metal-binding</keyword>
<dbReference type="SFLD" id="SFLDS00003">
    <property type="entry name" value="Haloacid_Dehalogenase"/>
    <property type="match status" value="1"/>
</dbReference>
<dbReference type="Pfam" id="PF00702">
    <property type="entry name" value="Hydrolase"/>
    <property type="match status" value="1"/>
</dbReference>
<dbReference type="PANTHER" id="PTHR46193:SF10">
    <property type="entry name" value="6-PHOSPHOGLUCONATE PHOSPHATASE"/>
    <property type="match status" value="1"/>
</dbReference>